<sequence length="149" mass="17460">MKELQRHIDAFEIYFKKKQEGNDTAKAISLSSLECGFSETSLYTWKKEFDWDGREAIRAAEINKKVEEKTDSTIIENKTKYLSFYHKLLDKLIKDGFNIDIKSPRDLDLVVKGALLLQGEYTEHTKITDEHDHTFDKDLQNKILEEELD</sequence>
<gene>
    <name evidence="1" type="ORF">GYA37_00040</name>
</gene>
<organism evidence="1 2">
    <name type="scientific">candidate division WWE3 bacterium</name>
    <dbReference type="NCBI Taxonomy" id="2053526"/>
    <lineage>
        <taxon>Bacteria</taxon>
        <taxon>Katanobacteria</taxon>
    </lineage>
</organism>
<protein>
    <submittedName>
        <fullName evidence="1">Uncharacterized protein</fullName>
    </submittedName>
</protein>
<dbReference type="EMBL" id="JAAZNV010000002">
    <property type="protein sequence ID" value="NMB91224.1"/>
    <property type="molecule type" value="Genomic_DNA"/>
</dbReference>
<evidence type="ECO:0000313" key="1">
    <source>
        <dbReference type="EMBL" id="NMB91224.1"/>
    </source>
</evidence>
<evidence type="ECO:0000313" key="2">
    <source>
        <dbReference type="Proteomes" id="UP000590542"/>
    </source>
</evidence>
<proteinExistence type="predicted"/>
<reference evidence="1 2" key="1">
    <citation type="journal article" date="2020" name="Biotechnol. Biofuels">
        <title>New insights from the biogas microbiome by comprehensive genome-resolved metagenomics of nearly 1600 species originating from multiple anaerobic digesters.</title>
        <authorList>
            <person name="Campanaro S."/>
            <person name="Treu L."/>
            <person name="Rodriguez-R L.M."/>
            <person name="Kovalovszki A."/>
            <person name="Ziels R.M."/>
            <person name="Maus I."/>
            <person name="Zhu X."/>
            <person name="Kougias P.G."/>
            <person name="Basile A."/>
            <person name="Luo G."/>
            <person name="Schluter A."/>
            <person name="Konstantinidis K.T."/>
            <person name="Angelidaki I."/>
        </authorList>
    </citation>
    <scope>NUCLEOTIDE SEQUENCE [LARGE SCALE GENOMIC DNA]</scope>
    <source>
        <strain evidence="1">AS27yjCOA_202</strain>
    </source>
</reference>
<comment type="caution">
    <text evidence="1">The sequence shown here is derived from an EMBL/GenBank/DDBJ whole genome shotgun (WGS) entry which is preliminary data.</text>
</comment>
<dbReference type="AlphaFoldDB" id="A0A7X9E6D0"/>
<accession>A0A7X9E6D0</accession>
<dbReference type="Proteomes" id="UP000590542">
    <property type="component" value="Unassembled WGS sequence"/>
</dbReference>
<name>A0A7X9E6D0_UNCKA</name>